<organism evidence="5 6">
    <name type="scientific">Bacillus cereus</name>
    <dbReference type="NCBI Taxonomy" id="1396"/>
    <lineage>
        <taxon>Bacteria</taxon>
        <taxon>Bacillati</taxon>
        <taxon>Bacillota</taxon>
        <taxon>Bacilli</taxon>
        <taxon>Bacillales</taxon>
        <taxon>Bacillaceae</taxon>
        <taxon>Bacillus</taxon>
        <taxon>Bacillus cereus group</taxon>
    </lineage>
</organism>
<dbReference type="InterPro" id="IPR036388">
    <property type="entry name" value="WH-like_DNA-bd_sf"/>
</dbReference>
<comment type="caution">
    <text evidence="5">The sequence shown here is derived from an EMBL/GenBank/DDBJ whole genome shotgun (WGS) entry which is preliminary data.</text>
</comment>
<keyword evidence="2" id="KW-0238">DNA-binding</keyword>
<dbReference type="PANTHER" id="PTHR43132">
    <property type="entry name" value="ARSENICAL RESISTANCE OPERON REPRESSOR ARSR-RELATED"/>
    <property type="match status" value="1"/>
</dbReference>
<proteinExistence type="predicted"/>
<dbReference type="PANTHER" id="PTHR43132:SF2">
    <property type="entry name" value="ARSENICAL RESISTANCE OPERON REPRESSOR ARSR-RELATED"/>
    <property type="match status" value="1"/>
</dbReference>
<keyword evidence="3" id="KW-0804">Transcription</keyword>
<feature type="domain" description="HTH arsR-type" evidence="4">
    <location>
        <begin position="7"/>
        <end position="96"/>
    </location>
</feature>
<protein>
    <submittedName>
        <fullName evidence="5">ArsR family transcriptional regulator</fullName>
    </submittedName>
</protein>
<sequence>MKNVFHMDSNNLERIAEILRVLAHPVRLQIVYELLMKKSLKVSALQQLLKLPQSTVSQHLNKMRSHKVIAYERKGIEVHYRVDDEKIKQILRTLIC</sequence>
<evidence type="ECO:0000313" key="5">
    <source>
        <dbReference type="EMBL" id="KAA6460484.1"/>
    </source>
</evidence>
<accession>A0A9W7Q3A1</accession>
<evidence type="ECO:0000256" key="1">
    <source>
        <dbReference type="ARBA" id="ARBA00023015"/>
    </source>
</evidence>
<dbReference type="SUPFAM" id="SSF46785">
    <property type="entry name" value="Winged helix' DNA-binding domain"/>
    <property type="match status" value="1"/>
</dbReference>
<dbReference type="EMBL" id="QSMZ01000018">
    <property type="protein sequence ID" value="KAA6460484.1"/>
    <property type="molecule type" value="Genomic_DNA"/>
</dbReference>
<keyword evidence="1" id="KW-0805">Transcription regulation</keyword>
<dbReference type="SMART" id="SM00418">
    <property type="entry name" value="HTH_ARSR"/>
    <property type="match status" value="1"/>
</dbReference>
<dbReference type="PRINTS" id="PR00778">
    <property type="entry name" value="HTHARSR"/>
</dbReference>
<dbReference type="Proteomes" id="UP000323321">
    <property type="component" value="Unassembled WGS sequence"/>
</dbReference>
<reference evidence="5 6" key="1">
    <citation type="submission" date="2018-08" db="EMBL/GenBank/DDBJ databases">
        <title>Bacillus phenotypic plasticity.</title>
        <authorList>
            <person name="Hurtado E."/>
        </authorList>
    </citation>
    <scope>NUCLEOTIDE SEQUENCE [LARGE SCALE GENOMIC DNA]</scope>
    <source>
        <strain evidence="5 6">111b</strain>
    </source>
</reference>
<dbReference type="GO" id="GO:0003677">
    <property type="term" value="F:DNA binding"/>
    <property type="evidence" value="ECO:0007669"/>
    <property type="project" value="UniProtKB-KW"/>
</dbReference>
<dbReference type="InterPro" id="IPR036390">
    <property type="entry name" value="WH_DNA-bd_sf"/>
</dbReference>
<dbReference type="AlphaFoldDB" id="A0A9W7Q3A1"/>
<dbReference type="RefSeq" id="WP_150158632.1">
    <property type="nucleotide sequence ID" value="NZ_QSMZ01000018.1"/>
</dbReference>
<name>A0A9W7Q3A1_BACCE</name>
<evidence type="ECO:0000313" key="6">
    <source>
        <dbReference type="Proteomes" id="UP000323321"/>
    </source>
</evidence>
<dbReference type="InterPro" id="IPR001845">
    <property type="entry name" value="HTH_ArsR_DNA-bd_dom"/>
</dbReference>
<dbReference type="Gene3D" id="1.10.10.10">
    <property type="entry name" value="Winged helix-like DNA-binding domain superfamily/Winged helix DNA-binding domain"/>
    <property type="match status" value="1"/>
</dbReference>
<dbReference type="Pfam" id="PF01022">
    <property type="entry name" value="HTH_5"/>
    <property type="match status" value="1"/>
</dbReference>
<dbReference type="InterPro" id="IPR011991">
    <property type="entry name" value="ArsR-like_HTH"/>
</dbReference>
<dbReference type="NCBIfam" id="NF033788">
    <property type="entry name" value="HTH_metalloreg"/>
    <property type="match status" value="1"/>
</dbReference>
<evidence type="ECO:0000256" key="3">
    <source>
        <dbReference type="ARBA" id="ARBA00023163"/>
    </source>
</evidence>
<dbReference type="PROSITE" id="PS50987">
    <property type="entry name" value="HTH_ARSR_2"/>
    <property type="match status" value="1"/>
</dbReference>
<dbReference type="InterPro" id="IPR051011">
    <property type="entry name" value="Metal_resp_trans_reg"/>
</dbReference>
<evidence type="ECO:0000256" key="2">
    <source>
        <dbReference type="ARBA" id="ARBA00023125"/>
    </source>
</evidence>
<dbReference type="CDD" id="cd00090">
    <property type="entry name" value="HTH_ARSR"/>
    <property type="match status" value="1"/>
</dbReference>
<gene>
    <name evidence="5" type="ORF">DX932_19980</name>
</gene>
<dbReference type="GO" id="GO:0003700">
    <property type="term" value="F:DNA-binding transcription factor activity"/>
    <property type="evidence" value="ECO:0007669"/>
    <property type="project" value="InterPro"/>
</dbReference>
<evidence type="ECO:0000259" key="4">
    <source>
        <dbReference type="PROSITE" id="PS50987"/>
    </source>
</evidence>